<feature type="binding site" evidence="10">
    <location>
        <position position="12"/>
    </location>
    <ligand>
        <name>Mg(2+)</name>
        <dbReference type="ChEBI" id="CHEBI:18420"/>
    </ligand>
</feature>
<gene>
    <name evidence="11" type="primary">gph</name>
    <name evidence="11" type="ORF">ACFO5Q_17895</name>
</gene>
<comment type="similarity">
    <text evidence="4 10">Belongs to the HAD-like hydrolase superfamily. CbbY/CbbZ/Gph/YieH family.</text>
</comment>
<dbReference type="InterPro" id="IPR041492">
    <property type="entry name" value="HAD_2"/>
</dbReference>
<dbReference type="GO" id="GO:0008967">
    <property type="term" value="F:phosphoglycolate phosphatase activity"/>
    <property type="evidence" value="ECO:0007669"/>
    <property type="project" value="UniProtKB-EC"/>
</dbReference>
<evidence type="ECO:0000313" key="12">
    <source>
        <dbReference type="Proteomes" id="UP001595776"/>
    </source>
</evidence>
<dbReference type="InterPro" id="IPR036412">
    <property type="entry name" value="HAD-like_sf"/>
</dbReference>
<protein>
    <recommendedName>
        <fullName evidence="5 10">Phosphoglycolate phosphatase</fullName>
        <shortName evidence="10">PGP</shortName>
        <shortName evidence="10">PGPase</shortName>
        <ecNumber evidence="5 10">3.1.3.18</ecNumber>
    </recommendedName>
</protein>
<dbReference type="NCBIfam" id="TIGR01549">
    <property type="entry name" value="HAD-SF-IA-v1"/>
    <property type="match status" value="1"/>
</dbReference>
<dbReference type="EMBL" id="JBHSCR010000035">
    <property type="protein sequence ID" value="MFC4349729.1"/>
    <property type="molecule type" value="Genomic_DNA"/>
</dbReference>
<dbReference type="Proteomes" id="UP001595776">
    <property type="component" value="Unassembled WGS sequence"/>
</dbReference>
<dbReference type="EC" id="3.1.3.18" evidence="5 10"/>
<comment type="cofactor">
    <cofactor evidence="2 10">
        <name>Mg(2+)</name>
        <dbReference type="ChEBI" id="CHEBI:18420"/>
    </cofactor>
</comment>
<dbReference type="PANTHER" id="PTHR43434:SF1">
    <property type="entry name" value="PHOSPHOGLYCOLATE PHOSPHATASE"/>
    <property type="match status" value="1"/>
</dbReference>
<evidence type="ECO:0000256" key="2">
    <source>
        <dbReference type="ARBA" id="ARBA00001946"/>
    </source>
</evidence>
<comment type="catalytic activity">
    <reaction evidence="1 10">
        <text>2-phosphoglycolate + H2O = glycolate + phosphate</text>
        <dbReference type="Rhea" id="RHEA:14369"/>
        <dbReference type="ChEBI" id="CHEBI:15377"/>
        <dbReference type="ChEBI" id="CHEBI:29805"/>
        <dbReference type="ChEBI" id="CHEBI:43474"/>
        <dbReference type="ChEBI" id="CHEBI:58033"/>
        <dbReference type="EC" id="3.1.3.18"/>
    </reaction>
</comment>
<reference evidence="12" key="1">
    <citation type="journal article" date="2019" name="Int. J. Syst. Evol. Microbiol.">
        <title>The Global Catalogue of Microorganisms (GCM) 10K type strain sequencing project: providing services to taxonomists for standard genome sequencing and annotation.</title>
        <authorList>
            <consortium name="The Broad Institute Genomics Platform"/>
            <consortium name="The Broad Institute Genome Sequencing Center for Infectious Disease"/>
            <person name="Wu L."/>
            <person name="Ma J."/>
        </authorList>
    </citation>
    <scope>NUCLEOTIDE SEQUENCE [LARGE SCALE GENOMIC DNA]</scope>
    <source>
        <strain evidence="12">CGMCC 1.15304</strain>
    </source>
</reference>
<feature type="binding site" evidence="10">
    <location>
        <position position="14"/>
    </location>
    <ligand>
        <name>Mg(2+)</name>
        <dbReference type="ChEBI" id="CHEBI:18420"/>
    </ligand>
</feature>
<dbReference type="InterPro" id="IPR006439">
    <property type="entry name" value="HAD-SF_hydro_IA"/>
</dbReference>
<sequence>MSLFPARKIIFDLDGTLIDSAPDLHAATNHTLRHIGRDTVTLDQVRHMVGYGALRLIQLGLEATGDGNEYTPEELRPVFLDYYSNNITAHTRLFDGALDMLQHFRDTGIDLGICTNKPILLTEPILENLGIIDLFGAVSGGDSFDFKKPDPRHILETASKMPGEGPIVMVGDSRPDIEAAKAAGVPAIAVSFGYSQTPVKDLQPDRIIDSLTELPGLIKRA</sequence>
<comment type="caution">
    <text evidence="11">The sequence shown here is derived from an EMBL/GenBank/DDBJ whole genome shotgun (WGS) entry which is preliminary data.</text>
</comment>
<dbReference type="Pfam" id="PF13419">
    <property type="entry name" value="HAD_2"/>
    <property type="match status" value="1"/>
</dbReference>
<keyword evidence="8 10" id="KW-0460">Magnesium</keyword>
<dbReference type="InterPro" id="IPR037512">
    <property type="entry name" value="PGPase_prok"/>
</dbReference>
<feature type="active site" description="Nucleophile" evidence="10">
    <location>
        <position position="12"/>
    </location>
</feature>
<evidence type="ECO:0000256" key="1">
    <source>
        <dbReference type="ARBA" id="ARBA00000830"/>
    </source>
</evidence>
<dbReference type="SUPFAM" id="SSF56784">
    <property type="entry name" value="HAD-like"/>
    <property type="match status" value="1"/>
</dbReference>
<dbReference type="HAMAP" id="MF_00495">
    <property type="entry name" value="GPH_hydrolase_bact"/>
    <property type="match status" value="1"/>
</dbReference>
<comment type="function">
    <text evidence="10">Specifically catalyzes the dephosphorylation of 2-phosphoglycolate. Is involved in the dissimilation of the intracellular 2-phosphoglycolate formed during the DNA repair of 3'-phosphoglycolate ends, a major class of DNA lesions induced by oxidative stress.</text>
</comment>
<dbReference type="InterPro" id="IPR050155">
    <property type="entry name" value="HAD-like_hydrolase_sf"/>
</dbReference>
<dbReference type="RefSeq" id="WP_068145098.1">
    <property type="nucleotide sequence ID" value="NZ_JBHSCR010000035.1"/>
</dbReference>
<evidence type="ECO:0000256" key="5">
    <source>
        <dbReference type="ARBA" id="ARBA00013078"/>
    </source>
</evidence>
<evidence type="ECO:0000256" key="8">
    <source>
        <dbReference type="ARBA" id="ARBA00022842"/>
    </source>
</evidence>
<evidence type="ECO:0000256" key="10">
    <source>
        <dbReference type="HAMAP-Rule" id="MF_00495"/>
    </source>
</evidence>
<dbReference type="InterPro" id="IPR023198">
    <property type="entry name" value="PGP-like_dom2"/>
</dbReference>
<keyword evidence="9 10" id="KW-0119">Carbohydrate metabolism</keyword>
<evidence type="ECO:0000256" key="6">
    <source>
        <dbReference type="ARBA" id="ARBA00022723"/>
    </source>
</evidence>
<organism evidence="11 12">
    <name type="scientific">Kordiimonas lipolytica</name>
    <dbReference type="NCBI Taxonomy" id="1662421"/>
    <lineage>
        <taxon>Bacteria</taxon>
        <taxon>Pseudomonadati</taxon>
        <taxon>Pseudomonadota</taxon>
        <taxon>Alphaproteobacteria</taxon>
        <taxon>Kordiimonadales</taxon>
        <taxon>Kordiimonadaceae</taxon>
        <taxon>Kordiimonas</taxon>
    </lineage>
</organism>
<evidence type="ECO:0000256" key="9">
    <source>
        <dbReference type="ARBA" id="ARBA00023277"/>
    </source>
</evidence>
<keyword evidence="6 10" id="KW-0479">Metal-binding</keyword>
<feature type="binding site" evidence="10">
    <location>
        <position position="172"/>
    </location>
    <ligand>
        <name>Mg(2+)</name>
        <dbReference type="ChEBI" id="CHEBI:18420"/>
    </ligand>
</feature>
<evidence type="ECO:0000256" key="4">
    <source>
        <dbReference type="ARBA" id="ARBA00006171"/>
    </source>
</evidence>
<name>A0ABV8UGX5_9PROT</name>
<dbReference type="InterPro" id="IPR023214">
    <property type="entry name" value="HAD_sf"/>
</dbReference>
<evidence type="ECO:0000256" key="7">
    <source>
        <dbReference type="ARBA" id="ARBA00022801"/>
    </source>
</evidence>
<evidence type="ECO:0000256" key="3">
    <source>
        <dbReference type="ARBA" id="ARBA00004818"/>
    </source>
</evidence>
<accession>A0ABV8UGX5</accession>
<dbReference type="Gene3D" id="1.10.150.240">
    <property type="entry name" value="Putative phosphatase, domain 2"/>
    <property type="match status" value="1"/>
</dbReference>
<dbReference type="Gene3D" id="3.40.50.1000">
    <property type="entry name" value="HAD superfamily/HAD-like"/>
    <property type="match status" value="1"/>
</dbReference>
<dbReference type="NCBIfam" id="TIGR01449">
    <property type="entry name" value="PGP_bact"/>
    <property type="match status" value="1"/>
</dbReference>
<evidence type="ECO:0000313" key="11">
    <source>
        <dbReference type="EMBL" id="MFC4349729.1"/>
    </source>
</evidence>
<keyword evidence="12" id="KW-1185">Reference proteome</keyword>
<dbReference type="PANTHER" id="PTHR43434">
    <property type="entry name" value="PHOSPHOGLYCOLATE PHOSPHATASE"/>
    <property type="match status" value="1"/>
</dbReference>
<keyword evidence="7 10" id="KW-0378">Hydrolase</keyword>
<dbReference type="SFLD" id="SFLDG01129">
    <property type="entry name" value="C1.5:_HAD__Beta-PGM__Phosphata"/>
    <property type="match status" value="1"/>
</dbReference>
<comment type="pathway">
    <text evidence="3 10">Organic acid metabolism; glycolate biosynthesis; glycolate from 2-phosphoglycolate: step 1/1.</text>
</comment>
<dbReference type="SFLD" id="SFLDS00003">
    <property type="entry name" value="Haloacid_Dehalogenase"/>
    <property type="match status" value="1"/>
</dbReference>
<proteinExistence type="inferred from homology"/>